<keyword evidence="2" id="KW-0695">RNA-directed DNA polymerase</keyword>
<dbReference type="GO" id="GO:0003964">
    <property type="term" value="F:RNA-directed DNA polymerase activity"/>
    <property type="evidence" value="ECO:0007669"/>
    <property type="project" value="UniProtKB-KW"/>
</dbReference>
<proteinExistence type="predicted"/>
<dbReference type="Proteomes" id="UP001176021">
    <property type="component" value="Unassembled WGS sequence"/>
</dbReference>
<evidence type="ECO:0000259" key="1">
    <source>
        <dbReference type="PROSITE" id="PS50878"/>
    </source>
</evidence>
<dbReference type="InterPro" id="IPR043502">
    <property type="entry name" value="DNA/RNA_pol_sf"/>
</dbReference>
<gene>
    <name evidence="2" type="ORF">M8H41_11845</name>
</gene>
<dbReference type="InterPro" id="IPR024937">
    <property type="entry name" value="Domain_X"/>
</dbReference>
<protein>
    <submittedName>
        <fullName evidence="2">Reverse transcriptase domain-containing protein</fullName>
    </submittedName>
</protein>
<organism evidence="2 3">
    <name type="scientific">Desulfosporosinus nitroreducens</name>
    <dbReference type="NCBI Taxonomy" id="2018668"/>
    <lineage>
        <taxon>Bacteria</taxon>
        <taxon>Bacillati</taxon>
        <taxon>Bacillota</taxon>
        <taxon>Clostridia</taxon>
        <taxon>Eubacteriales</taxon>
        <taxon>Desulfitobacteriaceae</taxon>
        <taxon>Desulfosporosinus</taxon>
    </lineage>
</organism>
<evidence type="ECO:0000313" key="3">
    <source>
        <dbReference type="Proteomes" id="UP001176021"/>
    </source>
</evidence>
<sequence>MNQTRLLKKLEGFRKRNSTNSKFINKDLYRLLYDEDIYIIAYNAIKSNHGAETKGADGTSLDGFCMEWVYEMISNLRNESYNPLPNKTQLIPKKNGKMRKLGFPNGKDKLLQEAVRIILECIYEPTFSDYSHGFRPQRSTHTAMAQIENWHGTSWFIEGDISACFDEIDHRILESILRERIADERFIRLINKMLRAGYFDMQHEYHRTDSGAPQGSTCSPILANVYLDKLDRFMSEVAKCENLGKKRRKSSAYTRIQYQIQKLHKGEYTAENGEQIRQLVRIRKSQPSVDMFDPKFRRLRYVRYADDFLVGVTASMQYSKSVRDEIKQFLLETLNLRLNLEKTKITHAHNEKAFFLGYFIHRGNKASQNKGNIHIKANINGMIQKLHQNGLCNSEGFPNGITNFIPLPPEKIVNYGNQVLRGLINQAVGCTNFYNCDRIQYIVQFAVAKTLARKYDISMKKVFTKFGSSIRVDYLNENNKERRTQLALYPNFKRRRNYFYTLLTASRTPFTPIYNPRNPTKQPCTLCESINDICMLHRKPVNLISRPSKPIIEYMIQINRRQIPVCKLCYNLL</sequence>
<dbReference type="PANTHER" id="PTHR33642">
    <property type="entry name" value="COX1/OXI3 INTRON 1 PROTEIN-RELATED"/>
    <property type="match status" value="1"/>
</dbReference>
<dbReference type="SUPFAM" id="SSF56672">
    <property type="entry name" value="DNA/RNA polymerases"/>
    <property type="match status" value="1"/>
</dbReference>
<dbReference type="PANTHER" id="PTHR33642:SF4">
    <property type="entry name" value="COX1_OXI3 INTRON 1 PROTEIN-RELATED"/>
    <property type="match status" value="1"/>
</dbReference>
<keyword evidence="3" id="KW-1185">Reference proteome</keyword>
<dbReference type="EMBL" id="JAMJEV010000009">
    <property type="protein sequence ID" value="MDO0823543.1"/>
    <property type="molecule type" value="Genomic_DNA"/>
</dbReference>
<evidence type="ECO:0000313" key="2">
    <source>
        <dbReference type="EMBL" id="MDO0823543.1"/>
    </source>
</evidence>
<name>A0ABT8QQC2_9FIRM</name>
<comment type="caution">
    <text evidence="2">The sequence shown here is derived from an EMBL/GenBank/DDBJ whole genome shotgun (WGS) entry which is preliminary data.</text>
</comment>
<dbReference type="CDD" id="cd01651">
    <property type="entry name" value="RT_G2_intron"/>
    <property type="match status" value="1"/>
</dbReference>
<accession>A0ABT8QQC2</accession>
<dbReference type="RefSeq" id="WP_302048881.1">
    <property type="nucleotide sequence ID" value="NZ_JAMJEV010000009.1"/>
</dbReference>
<dbReference type="Pfam" id="PF01348">
    <property type="entry name" value="Intron_maturas2"/>
    <property type="match status" value="1"/>
</dbReference>
<dbReference type="InterPro" id="IPR000477">
    <property type="entry name" value="RT_dom"/>
</dbReference>
<keyword evidence="2" id="KW-0548">Nucleotidyltransferase</keyword>
<reference evidence="2" key="1">
    <citation type="submission" date="2022-05" db="EMBL/GenBank/DDBJ databases">
        <title>Expanded diversity of anoxic marine methylotrophy in a Black Sea sulfate reducing microorganism.</title>
        <authorList>
            <person name="Fischer P.Q."/>
            <person name="Stams A.J.M."/>
            <person name="Villanueva L."/>
            <person name="Sousa D.Z."/>
        </authorList>
    </citation>
    <scope>NUCLEOTIDE SEQUENCE</scope>
    <source>
        <strain evidence="2">P130</strain>
    </source>
</reference>
<dbReference type="Pfam" id="PF00078">
    <property type="entry name" value="RVT_1"/>
    <property type="match status" value="1"/>
</dbReference>
<feature type="domain" description="Reverse transcriptase" evidence="1">
    <location>
        <begin position="72"/>
        <end position="360"/>
    </location>
</feature>
<keyword evidence="2" id="KW-0808">Transferase</keyword>
<dbReference type="PROSITE" id="PS50878">
    <property type="entry name" value="RT_POL"/>
    <property type="match status" value="1"/>
</dbReference>